<dbReference type="EMBL" id="JACSEA010000004">
    <property type="protein sequence ID" value="KAF7402695.1"/>
    <property type="molecule type" value="Genomic_DNA"/>
</dbReference>
<protein>
    <submittedName>
        <fullName evidence="1">Uncharacterized protein</fullName>
    </submittedName>
</protein>
<comment type="caution">
    <text evidence="1">The sequence shown here is derived from an EMBL/GenBank/DDBJ whole genome shotgun (WGS) entry which is preliminary data.</text>
</comment>
<gene>
    <name evidence="1" type="ORF">HZH66_004962</name>
</gene>
<dbReference type="AlphaFoldDB" id="A0A834NBC3"/>
<organism evidence="1 2">
    <name type="scientific">Vespula vulgaris</name>
    <name type="common">Yellow jacket</name>
    <name type="synonym">Wasp</name>
    <dbReference type="NCBI Taxonomy" id="7454"/>
    <lineage>
        <taxon>Eukaryota</taxon>
        <taxon>Metazoa</taxon>
        <taxon>Ecdysozoa</taxon>
        <taxon>Arthropoda</taxon>
        <taxon>Hexapoda</taxon>
        <taxon>Insecta</taxon>
        <taxon>Pterygota</taxon>
        <taxon>Neoptera</taxon>
        <taxon>Endopterygota</taxon>
        <taxon>Hymenoptera</taxon>
        <taxon>Apocrita</taxon>
        <taxon>Aculeata</taxon>
        <taxon>Vespoidea</taxon>
        <taxon>Vespidae</taxon>
        <taxon>Vespinae</taxon>
        <taxon>Vespula</taxon>
    </lineage>
</organism>
<accession>A0A834NBC3</accession>
<sequence>MEEEKKIMENRGTEYAKLNWVLGNRTELTKSFILGSRWLDNICECAAIIVIPCGLADWCHVYLTESTKDATEFICSS</sequence>
<evidence type="ECO:0000313" key="1">
    <source>
        <dbReference type="EMBL" id="KAF7402695.1"/>
    </source>
</evidence>
<keyword evidence="2" id="KW-1185">Reference proteome</keyword>
<dbReference type="Proteomes" id="UP000614350">
    <property type="component" value="Unassembled WGS sequence"/>
</dbReference>
<reference evidence="1" key="1">
    <citation type="journal article" date="2020" name="G3 (Bethesda)">
        <title>High-Quality Assemblies for Three Invasive Social Wasps from the &lt;i&gt;Vespula&lt;/i&gt; Genus.</title>
        <authorList>
            <person name="Harrop T.W.R."/>
            <person name="Guhlin J."/>
            <person name="McLaughlin G.M."/>
            <person name="Permina E."/>
            <person name="Stockwell P."/>
            <person name="Gilligan J."/>
            <person name="Le Lec M.F."/>
            <person name="Gruber M.A.M."/>
            <person name="Quinn O."/>
            <person name="Lovegrove M."/>
            <person name="Duncan E.J."/>
            <person name="Remnant E.J."/>
            <person name="Van Eeckhoven J."/>
            <person name="Graham B."/>
            <person name="Knapp R.A."/>
            <person name="Langford K.W."/>
            <person name="Kronenberg Z."/>
            <person name="Press M.O."/>
            <person name="Eacker S.M."/>
            <person name="Wilson-Rankin E.E."/>
            <person name="Purcell J."/>
            <person name="Lester P.J."/>
            <person name="Dearden P.K."/>
        </authorList>
    </citation>
    <scope>NUCLEOTIDE SEQUENCE</scope>
    <source>
        <strain evidence="1">Marl-1</strain>
    </source>
</reference>
<name>A0A834NBC3_VESVU</name>
<evidence type="ECO:0000313" key="2">
    <source>
        <dbReference type="Proteomes" id="UP000614350"/>
    </source>
</evidence>
<proteinExistence type="predicted"/>